<comment type="caution">
    <text evidence="4">The sequence shown here is derived from an EMBL/GenBank/DDBJ whole genome shotgun (WGS) entry which is preliminary data.</text>
</comment>
<dbReference type="Gene3D" id="3.40.190.10">
    <property type="entry name" value="Periplasmic binding protein-like II"/>
    <property type="match status" value="2"/>
</dbReference>
<dbReference type="PROSITE" id="PS51257">
    <property type="entry name" value="PROKAR_LIPOPROTEIN"/>
    <property type="match status" value="1"/>
</dbReference>
<reference evidence="4 5" key="1">
    <citation type="journal article" date="2024" name="Int. J. Mol. Sci.">
        <title>Exploration of Alicyclobacillus spp. Genome in Search of Antibiotic Resistance.</title>
        <authorList>
            <person name="Bucka-Kolendo J."/>
            <person name="Kiousi D.E."/>
            <person name="Dekowska A."/>
            <person name="Mikolajczuk-Szczyrba A."/>
            <person name="Karadedos D.M."/>
            <person name="Michael P."/>
            <person name="Galanis A."/>
            <person name="Sokolowska B."/>
        </authorList>
    </citation>
    <scope>NUCLEOTIDE SEQUENCE [LARGE SCALE GENOMIC DNA]</scope>
    <source>
        <strain evidence="4 5">KKP 3000</strain>
    </source>
</reference>
<name>A0ABV5ALQ6_9BACL</name>
<dbReference type="PANTHER" id="PTHR30006">
    <property type="entry name" value="THIAMINE-BINDING PERIPLASMIC PROTEIN-RELATED"/>
    <property type="match status" value="1"/>
</dbReference>
<evidence type="ECO:0000256" key="2">
    <source>
        <dbReference type="SAM" id="MobiDB-lite"/>
    </source>
</evidence>
<dbReference type="InterPro" id="IPR006059">
    <property type="entry name" value="SBP"/>
</dbReference>
<sequence length="379" mass="40092">MRNSARVALVASTLTVVTVVSGCGTSNSASDSNVSATNNHSTAKSETGGSASINTDVKTGTNKGTLVLYAAEGYDAAMGAAFEKKTGIKVEVHDDSTGPLITDAESQASNPHWDVIWFDGDSSAQAMDNQGLLLQGWTPNDVNNYTALGQSLIAKDKSYYPTGVTGMGAIGYDPKVTPESDLPKTFNDLLEPQWKNAIAMNDPAISGPTYPLVAGVVQQMASVASGERFFTQLKNNGLHVYDTNSVSINALLTGKVKLAIVQDSALMNDEASGDPIAIDYLQSGTYTLPSVIAIDKQAPDMAAAKEFVEFALSQEGQKVMINPKVAGADAYLTPVIKGVSATPLATSSRKNVNWVRVDPITAAIQKNSLETWFHDNITY</sequence>
<evidence type="ECO:0000256" key="1">
    <source>
        <dbReference type="ARBA" id="ARBA00022729"/>
    </source>
</evidence>
<dbReference type="SUPFAM" id="SSF53850">
    <property type="entry name" value="Periplasmic binding protein-like II"/>
    <property type="match status" value="1"/>
</dbReference>
<dbReference type="EMBL" id="JBDXSU010000045">
    <property type="protein sequence ID" value="MFB5193182.1"/>
    <property type="molecule type" value="Genomic_DNA"/>
</dbReference>
<evidence type="ECO:0000313" key="4">
    <source>
        <dbReference type="EMBL" id="MFB5193182.1"/>
    </source>
</evidence>
<feature type="chain" id="PRO_5046987512" evidence="3">
    <location>
        <begin position="23"/>
        <end position="379"/>
    </location>
</feature>
<dbReference type="Proteomes" id="UP001579974">
    <property type="component" value="Unassembled WGS sequence"/>
</dbReference>
<protein>
    <submittedName>
        <fullName evidence="4">Extracellular solute-binding protein</fullName>
    </submittedName>
</protein>
<proteinExistence type="predicted"/>
<organism evidence="4 5">
    <name type="scientific">Alicyclobacillus fastidiosus</name>
    <dbReference type="NCBI Taxonomy" id="392011"/>
    <lineage>
        <taxon>Bacteria</taxon>
        <taxon>Bacillati</taxon>
        <taxon>Bacillota</taxon>
        <taxon>Bacilli</taxon>
        <taxon>Bacillales</taxon>
        <taxon>Alicyclobacillaceae</taxon>
        <taxon>Alicyclobacillus</taxon>
    </lineage>
</organism>
<dbReference type="RefSeq" id="WP_275475517.1">
    <property type="nucleotide sequence ID" value="NZ_CP162940.1"/>
</dbReference>
<gene>
    <name evidence="4" type="ORF">KKP3000_003128</name>
</gene>
<evidence type="ECO:0000313" key="5">
    <source>
        <dbReference type="Proteomes" id="UP001579974"/>
    </source>
</evidence>
<keyword evidence="1 3" id="KW-0732">Signal</keyword>
<feature type="region of interest" description="Disordered" evidence="2">
    <location>
        <begin position="26"/>
        <end position="56"/>
    </location>
</feature>
<accession>A0ABV5ALQ6</accession>
<dbReference type="Pfam" id="PF13416">
    <property type="entry name" value="SBP_bac_8"/>
    <property type="match status" value="1"/>
</dbReference>
<evidence type="ECO:0000256" key="3">
    <source>
        <dbReference type="SAM" id="SignalP"/>
    </source>
</evidence>
<feature type="signal peptide" evidence="3">
    <location>
        <begin position="1"/>
        <end position="22"/>
    </location>
</feature>
<keyword evidence="5" id="KW-1185">Reference proteome</keyword>